<dbReference type="GO" id="GO:0000462">
    <property type="term" value="P:maturation of SSU-rRNA from tricistronic rRNA transcript (SSU-rRNA, 5.8S rRNA, LSU-rRNA)"/>
    <property type="evidence" value="ECO:0007669"/>
    <property type="project" value="TreeGrafter"/>
</dbReference>
<keyword evidence="10" id="KW-1185">Reference proteome</keyword>
<name>A0A316UYZ3_9BASI</name>
<evidence type="ECO:0000256" key="5">
    <source>
        <dbReference type="ARBA" id="ARBA00022552"/>
    </source>
</evidence>
<keyword evidence="6" id="KW-0175">Coiled coil</keyword>
<dbReference type="InterPro" id="IPR019310">
    <property type="entry name" value="Efg1"/>
</dbReference>
<feature type="compositionally biased region" description="Acidic residues" evidence="8">
    <location>
        <begin position="271"/>
        <end position="283"/>
    </location>
</feature>
<evidence type="ECO:0000256" key="2">
    <source>
        <dbReference type="ARBA" id="ARBA00006916"/>
    </source>
</evidence>
<comment type="similarity">
    <text evidence="2">Belongs to the EFG1 family.</text>
</comment>
<protein>
    <recommendedName>
        <fullName evidence="3">rRNA-processing protein EFG1</fullName>
    </recommendedName>
    <alternativeName>
        <fullName evidence="4">rRNA-processing protein efg1</fullName>
    </alternativeName>
</protein>
<accession>A0A316UYZ3</accession>
<dbReference type="AlphaFoldDB" id="A0A316UYZ3"/>
<dbReference type="PANTHER" id="PTHR33911">
    <property type="entry name" value="RRNA-PROCESSING PROTEIN EFG1"/>
    <property type="match status" value="1"/>
</dbReference>
<feature type="region of interest" description="Disordered" evidence="8">
    <location>
        <begin position="168"/>
        <end position="189"/>
    </location>
</feature>
<dbReference type="InterPro" id="IPR050786">
    <property type="entry name" value="EFG1_rRNA-proc"/>
</dbReference>
<dbReference type="EMBL" id="KZ819662">
    <property type="protein sequence ID" value="PWN30509.1"/>
    <property type="molecule type" value="Genomic_DNA"/>
</dbReference>
<dbReference type="GO" id="GO:0005730">
    <property type="term" value="C:nucleolus"/>
    <property type="evidence" value="ECO:0007669"/>
    <property type="project" value="UniProtKB-SubCell"/>
</dbReference>
<dbReference type="STRING" id="1569628.A0A316UYZ3"/>
<evidence type="ECO:0000256" key="1">
    <source>
        <dbReference type="ARBA" id="ARBA00004604"/>
    </source>
</evidence>
<evidence type="ECO:0000256" key="4">
    <source>
        <dbReference type="ARBA" id="ARBA00019827"/>
    </source>
</evidence>
<dbReference type="RefSeq" id="XP_025365121.1">
    <property type="nucleotide sequence ID" value="XM_025505102.1"/>
</dbReference>
<evidence type="ECO:0000313" key="10">
    <source>
        <dbReference type="Proteomes" id="UP000245884"/>
    </source>
</evidence>
<evidence type="ECO:0000256" key="6">
    <source>
        <dbReference type="ARBA" id="ARBA00023054"/>
    </source>
</evidence>
<dbReference type="Proteomes" id="UP000245884">
    <property type="component" value="Unassembled WGS sequence"/>
</dbReference>
<keyword evidence="7" id="KW-0539">Nucleus</keyword>
<feature type="region of interest" description="Disordered" evidence="8">
    <location>
        <begin position="1"/>
        <end position="55"/>
    </location>
</feature>
<comment type="subcellular location">
    <subcellularLocation>
        <location evidence="1">Nucleus</location>
        <location evidence="1">Nucleolus</location>
    </subcellularLocation>
</comment>
<evidence type="ECO:0000313" key="9">
    <source>
        <dbReference type="EMBL" id="PWN30509.1"/>
    </source>
</evidence>
<dbReference type="Pfam" id="PF10153">
    <property type="entry name" value="Efg1"/>
    <property type="match status" value="1"/>
</dbReference>
<feature type="compositionally biased region" description="Basic and acidic residues" evidence="8">
    <location>
        <begin position="92"/>
        <end position="108"/>
    </location>
</feature>
<dbReference type="GO" id="GO:0030688">
    <property type="term" value="C:preribosome, small subunit precursor"/>
    <property type="evidence" value="ECO:0007669"/>
    <property type="project" value="TreeGrafter"/>
</dbReference>
<keyword evidence="5" id="KW-0698">rRNA processing</keyword>
<feature type="region of interest" description="Disordered" evidence="8">
    <location>
        <begin position="206"/>
        <end position="283"/>
    </location>
</feature>
<feature type="compositionally biased region" description="Basic and acidic residues" evidence="8">
    <location>
        <begin position="219"/>
        <end position="243"/>
    </location>
</feature>
<dbReference type="PANTHER" id="PTHR33911:SF1">
    <property type="entry name" value="RRNA-PROCESSING PROTEIN EFG1"/>
    <property type="match status" value="1"/>
</dbReference>
<dbReference type="OrthoDB" id="47732at2759"/>
<sequence length="283" mass="31539">MPKSRIGEASTSANTLDSKPAPKARSDGKGGQKPRKGKAPYPVKKPAAEGEVGASKIKAALRQTRRLLAKPNLAQDVRQEAQRRLLSLQSDLAKRESSQKERKNADRYHKVRFFERQKLVRQIKKIKKDRKGKGADDDDEELKEKRVLLNYVLNFPPSLKYVALFPSSGESPLIKPAQPAEETDVSRRAKQAYERAMDVRKKIIAAMERGELSTEPEVELDRRAGDEAPAKRARLDLDSDRKKSQSGRQATKKANKAEEEEEKSDAGGGIDGDDFFASDSDGE</sequence>
<evidence type="ECO:0000256" key="7">
    <source>
        <dbReference type="ARBA" id="ARBA00023242"/>
    </source>
</evidence>
<feature type="region of interest" description="Disordered" evidence="8">
    <location>
        <begin position="89"/>
        <end position="108"/>
    </location>
</feature>
<reference evidence="9 10" key="1">
    <citation type="journal article" date="2018" name="Mol. Biol. Evol.">
        <title>Broad Genomic Sampling Reveals a Smut Pathogenic Ancestry of the Fungal Clade Ustilaginomycotina.</title>
        <authorList>
            <person name="Kijpornyongpan T."/>
            <person name="Mondo S.J."/>
            <person name="Barry K."/>
            <person name="Sandor L."/>
            <person name="Lee J."/>
            <person name="Lipzen A."/>
            <person name="Pangilinan J."/>
            <person name="LaButti K."/>
            <person name="Hainaut M."/>
            <person name="Henrissat B."/>
            <person name="Grigoriev I.V."/>
            <person name="Spatafora J.W."/>
            <person name="Aime M.C."/>
        </authorList>
    </citation>
    <scope>NUCLEOTIDE SEQUENCE [LARGE SCALE GENOMIC DNA]</scope>
    <source>
        <strain evidence="9 10">MCA 5214</strain>
    </source>
</reference>
<dbReference type="GeneID" id="37026925"/>
<evidence type="ECO:0000256" key="8">
    <source>
        <dbReference type="SAM" id="MobiDB-lite"/>
    </source>
</evidence>
<proteinExistence type="inferred from homology"/>
<gene>
    <name evidence="9" type="ORF">BDZ90DRAFT_229524</name>
</gene>
<evidence type="ECO:0000256" key="3">
    <source>
        <dbReference type="ARBA" id="ARBA00018689"/>
    </source>
</evidence>
<organism evidence="9 10">
    <name type="scientific">Jaminaea rosea</name>
    <dbReference type="NCBI Taxonomy" id="1569628"/>
    <lineage>
        <taxon>Eukaryota</taxon>
        <taxon>Fungi</taxon>
        <taxon>Dikarya</taxon>
        <taxon>Basidiomycota</taxon>
        <taxon>Ustilaginomycotina</taxon>
        <taxon>Exobasidiomycetes</taxon>
        <taxon>Microstromatales</taxon>
        <taxon>Microstromatales incertae sedis</taxon>
        <taxon>Jaminaea</taxon>
    </lineage>
</organism>